<dbReference type="PANTHER" id="PTHR46836">
    <property type="entry name" value="AFADIN"/>
    <property type="match status" value="1"/>
</dbReference>
<dbReference type="Proteomes" id="UP001634393">
    <property type="component" value="Unassembled WGS sequence"/>
</dbReference>
<feature type="domain" description="DUF4378" evidence="2">
    <location>
        <begin position="472"/>
        <end position="623"/>
    </location>
</feature>
<evidence type="ECO:0000259" key="2">
    <source>
        <dbReference type="Pfam" id="PF14309"/>
    </source>
</evidence>
<dbReference type="AlphaFoldDB" id="A0ABD3SAV9"/>
<dbReference type="InterPro" id="IPR025486">
    <property type="entry name" value="DUF4378"/>
</dbReference>
<proteinExistence type="predicted"/>
<evidence type="ECO:0000313" key="4">
    <source>
        <dbReference type="Proteomes" id="UP001634393"/>
    </source>
</evidence>
<feature type="region of interest" description="Disordered" evidence="1">
    <location>
        <begin position="85"/>
        <end position="113"/>
    </location>
</feature>
<evidence type="ECO:0000313" key="3">
    <source>
        <dbReference type="EMBL" id="KAL3821581.1"/>
    </source>
</evidence>
<keyword evidence="4" id="KW-1185">Reference proteome</keyword>
<comment type="caution">
    <text evidence="3">The sequence shown here is derived from an EMBL/GenBank/DDBJ whole genome shotgun (WGS) entry which is preliminary data.</text>
</comment>
<dbReference type="Pfam" id="PF14309">
    <property type="entry name" value="DUF4378"/>
    <property type="match status" value="1"/>
</dbReference>
<feature type="compositionally biased region" description="Polar residues" evidence="1">
    <location>
        <begin position="85"/>
        <end position="109"/>
    </location>
</feature>
<organism evidence="3 4">
    <name type="scientific">Penstemon smallii</name>
    <dbReference type="NCBI Taxonomy" id="265156"/>
    <lineage>
        <taxon>Eukaryota</taxon>
        <taxon>Viridiplantae</taxon>
        <taxon>Streptophyta</taxon>
        <taxon>Embryophyta</taxon>
        <taxon>Tracheophyta</taxon>
        <taxon>Spermatophyta</taxon>
        <taxon>Magnoliopsida</taxon>
        <taxon>eudicotyledons</taxon>
        <taxon>Gunneridae</taxon>
        <taxon>Pentapetalae</taxon>
        <taxon>asterids</taxon>
        <taxon>lamiids</taxon>
        <taxon>Lamiales</taxon>
        <taxon>Plantaginaceae</taxon>
        <taxon>Cheloneae</taxon>
        <taxon>Penstemon</taxon>
    </lineage>
</organism>
<dbReference type="EMBL" id="JBJXBP010000007">
    <property type="protein sequence ID" value="KAL3821581.1"/>
    <property type="molecule type" value="Genomic_DNA"/>
</dbReference>
<feature type="compositionally biased region" description="Low complexity" evidence="1">
    <location>
        <begin position="285"/>
        <end position="298"/>
    </location>
</feature>
<accession>A0ABD3SAV9</accession>
<feature type="region of interest" description="Disordered" evidence="1">
    <location>
        <begin position="270"/>
        <end position="300"/>
    </location>
</feature>
<dbReference type="PANTHER" id="PTHR46836:SF7">
    <property type="entry name" value="PHOSPHATIDYLINOSITOL N-ACETYGLUCOSAMINLYTRANSFERASE SUBUNIT P-LIKE PROTEIN"/>
    <property type="match status" value="1"/>
</dbReference>
<protein>
    <recommendedName>
        <fullName evidence="2">DUF4378 domain-containing protein</fullName>
    </recommendedName>
</protein>
<feature type="compositionally biased region" description="Basic and acidic residues" evidence="1">
    <location>
        <begin position="271"/>
        <end position="281"/>
    </location>
</feature>
<gene>
    <name evidence="3" type="ORF">ACJIZ3_007486</name>
</gene>
<sequence length="629" mass="71343">MPKEMATKQPESVLARLMGIDVQSSDQHSLRNKCRVLSDSYIRKAACVGLRHGSSFTIRRSSITHGEMLHGVKNHDIVLYKCSNSNSSKVNPGESSVSKSLSGASYENRTTSKKKGKHYAPGYVLRYLQKIEYDSPAGYLGELGVDYVNKHIEYQSKMIDKPGIFSDSISVFKPKSVKVVNDFEDFKLDLHSKSMQWNLNLRFGRNGWNLKQGESTWRDKLKKQKISHKDILESRGVRGREQNKFYPGANVSMSGSSRISESSASCISCCDSEKPEEHGQENELSQSASKSSISNSTSHYAVTDTLPNAVTDTLPNAEALNKEVCSRISAGLPSESDPGNMSMEVGHFSYVQAVSSGEASSNEVSEEESAYRSCSRTGPSEFHHYLKGTNKRSPDSIPKPFDNQNSLTFEWFQNIGLQLQLQVLNSESEETYSEGSAMIVSDDEDSVEGSGHIPHNSRKVQKWFGDYESRNFSYLVDILDAVQFCNVKSFIDFKTWHSLEFPINPSVFDSLEKEYGKQTSWQKSERRLLFDRINLGLMDIVNRGVNIHLCTKSVRRWFRSTAWRRDEVEDELWRMLISKAKEMSGYMSEKDLDRAMKWLEFEEDTSIICVELETFLFDELVMELASLWN</sequence>
<reference evidence="3 4" key="1">
    <citation type="submission" date="2024-12" db="EMBL/GenBank/DDBJ databases">
        <title>The unique morphological basis and parallel evolutionary history of personate flowers in Penstemon.</title>
        <authorList>
            <person name="Depatie T.H."/>
            <person name="Wessinger C.A."/>
        </authorList>
    </citation>
    <scope>NUCLEOTIDE SEQUENCE [LARGE SCALE GENOMIC DNA]</scope>
    <source>
        <strain evidence="3">WTNN_2</strain>
        <tissue evidence="3">Leaf</tissue>
    </source>
</reference>
<name>A0ABD3SAV9_9LAMI</name>
<evidence type="ECO:0000256" key="1">
    <source>
        <dbReference type="SAM" id="MobiDB-lite"/>
    </source>
</evidence>